<comment type="caution">
    <text evidence="1">The sequence shown here is derived from an EMBL/GenBank/DDBJ whole genome shotgun (WGS) entry which is preliminary data.</text>
</comment>
<evidence type="ECO:0008006" key="3">
    <source>
        <dbReference type="Google" id="ProtNLM"/>
    </source>
</evidence>
<dbReference type="RefSeq" id="WP_281811568.1">
    <property type="nucleotide sequence ID" value="NZ_BRLB01000001.1"/>
</dbReference>
<evidence type="ECO:0000313" key="1">
    <source>
        <dbReference type="EMBL" id="GKX27851.1"/>
    </source>
</evidence>
<sequence>MNKYSGLTPEQNTFYQRTLLKELKDSVVLMPYGKLSKVPKNEGQTTSWRIFKQPALTKTPLTEGVTPADVDITIDKIQASVSQYGTWTKISDQLQDTGIDPVVTEVTEMFGEHAGLTLDSIAMDTVGAGLNVAYGGGKLARNQITPTDKFTYKMLTSITEFFKRQNVKKIKMPNGKMGYVALTPPEVMTTIKSWPEWKDANKYQDSKMIKRGIIGELDGVYFQDANTTPVYEGAGKDGIDVFGIVFLAAEAFGTPDIAGKKKPQIIVKDKRSGGTENPMELYSTVAWKSLFVAKRLREEAIYRVEVSGH</sequence>
<dbReference type="NCBIfam" id="TIGR04387">
    <property type="entry name" value="capsid_maj_N4"/>
    <property type="match status" value="1"/>
</dbReference>
<reference evidence="1" key="1">
    <citation type="submission" date="2022-06" db="EMBL/GenBank/DDBJ databases">
        <title>Vallitalea longa sp. nov., an anaerobic bacterium isolated from marine sediment.</title>
        <authorList>
            <person name="Hirano S."/>
            <person name="Terahara T."/>
            <person name="Mori K."/>
            <person name="Hamada M."/>
            <person name="Matsumoto R."/>
            <person name="Kobayashi T."/>
        </authorList>
    </citation>
    <scope>NUCLEOTIDE SEQUENCE</scope>
    <source>
        <strain evidence="1">SH18-1</strain>
    </source>
</reference>
<protein>
    <recommendedName>
        <fullName evidence="3">Major capsid protein</fullName>
    </recommendedName>
</protein>
<accession>A0A9W5Y8K9</accession>
<evidence type="ECO:0000313" key="2">
    <source>
        <dbReference type="Proteomes" id="UP001144256"/>
    </source>
</evidence>
<dbReference type="Pfam" id="PF25209">
    <property type="entry name" value="Phage_capsid_4"/>
    <property type="match status" value="1"/>
</dbReference>
<proteinExistence type="predicted"/>
<name>A0A9W5Y8K9_9FIRM</name>
<dbReference type="Proteomes" id="UP001144256">
    <property type="component" value="Unassembled WGS sequence"/>
</dbReference>
<keyword evidence="2" id="KW-1185">Reference proteome</keyword>
<dbReference type="EMBL" id="BRLB01000001">
    <property type="protein sequence ID" value="GKX27851.1"/>
    <property type="molecule type" value="Genomic_DNA"/>
</dbReference>
<gene>
    <name evidence="1" type="ORF">SH1V18_03310</name>
</gene>
<organism evidence="1 2">
    <name type="scientific">Vallitalea longa</name>
    <dbReference type="NCBI Taxonomy" id="2936439"/>
    <lineage>
        <taxon>Bacteria</taxon>
        <taxon>Bacillati</taxon>
        <taxon>Bacillota</taxon>
        <taxon>Clostridia</taxon>
        <taxon>Lachnospirales</taxon>
        <taxon>Vallitaleaceae</taxon>
        <taxon>Vallitalea</taxon>
    </lineage>
</organism>
<dbReference type="AlphaFoldDB" id="A0A9W5Y8K9"/>